<protein>
    <recommendedName>
        <fullName evidence="3">biotin--[biotin carboxyl-carrier protein] ligase</fullName>
        <ecNumber evidence="3">6.3.4.15</ecNumber>
    </recommendedName>
</protein>
<dbReference type="Gene3D" id="2.30.30.100">
    <property type="match status" value="1"/>
</dbReference>
<evidence type="ECO:0000313" key="6">
    <source>
        <dbReference type="Proteomes" id="UP000823960"/>
    </source>
</evidence>
<dbReference type="AlphaFoldDB" id="A0A9D1NQL5"/>
<dbReference type="InterPro" id="IPR045864">
    <property type="entry name" value="aa-tRNA-synth_II/BPL/LPL"/>
</dbReference>
<evidence type="ECO:0000256" key="1">
    <source>
        <dbReference type="ARBA" id="ARBA00022598"/>
    </source>
</evidence>
<reference evidence="5" key="2">
    <citation type="journal article" date="2021" name="PeerJ">
        <title>Extensive microbial diversity within the chicken gut microbiome revealed by metagenomics and culture.</title>
        <authorList>
            <person name="Gilroy R."/>
            <person name="Ravi A."/>
            <person name="Getino M."/>
            <person name="Pursley I."/>
            <person name="Horton D.L."/>
            <person name="Alikhan N.F."/>
            <person name="Baker D."/>
            <person name="Gharbi K."/>
            <person name="Hall N."/>
            <person name="Watson M."/>
            <person name="Adriaenssens E.M."/>
            <person name="Foster-Nyarko E."/>
            <person name="Jarju S."/>
            <person name="Secka A."/>
            <person name="Antonio M."/>
            <person name="Oren A."/>
            <person name="Chaudhuri R.R."/>
            <person name="La Ragione R."/>
            <person name="Hildebrand F."/>
            <person name="Pallen M.J."/>
        </authorList>
    </citation>
    <scope>NUCLEOTIDE SEQUENCE</scope>
    <source>
        <strain evidence="5">1370</strain>
    </source>
</reference>
<sequence length="259" mass="28109">MGNQSLLIRELARGAVRIREYSRLESTNTLAKELAASGEPGGLIITAREQSGGRGRRGRSFFSPEGTGLYLSLLWRPEPMTLSADSALFLTPAAACAVSTALKSSFCIDTGIKWVNDILYMGKKLCGILVETGTSSGFIDYAVVGVGLNLFYPKDGFPPELSNTAAALFEGFDCEKRDKALFSLADSLIDWLEPLDPERILPEYIKRSVLIGRRITVHRPGGSVPAHAVGIDKRARLEVLYDDGQREALDSGEVSVRLG</sequence>
<keyword evidence="1 5" id="KW-0436">Ligase</keyword>
<keyword evidence="2" id="KW-0092">Biotin</keyword>
<dbReference type="GO" id="GO:0016740">
    <property type="term" value="F:transferase activity"/>
    <property type="evidence" value="ECO:0007669"/>
    <property type="project" value="UniProtKB-ARBA"/>
</dbReference>
<accession>A0A9D1NQL5</accession>
<comment type="caution">
    <text evidence="5">The sequence shown here is derived from an EMBL/GenBank/DDBJ whole genome shotgun (WGS) entry which is preliminary data.</text>
</comment>
<proteinExistence type="predicted"/>
<dbReference type="GO" id="GO:0005737">
    <property type="term" value="C:cytoplasm"/>
    <property type="evidence" value="ECO:0007669"/>
    <property type="project" value="TreeGrafter"/>
</dbReference>
<dbReference type="GO" id="GO:0004077">
    <property type="term" value="F:biotin--[biotin carboxyl-carrier protein] ligase activity"/>
    <property type="evidence" value="ECO:0007669"/>
    <property type="project" value="UniProtKB-EC"/>
</dbReference>
<dbReference type="CDD" id="cd16442">
    <property type="entry name" value="BPL"/>
    <property type="match status" value="1"/>
</dbReference>
<reference evidence="5" key="1">
    <citation type="submission" date="2020-10" db="EMBL/GenBank/DDBJ databases">
        <authorList>
            <person name="Gilroy R."/>
        </authorList>
    </citation>
    <scope>NUCLEOTIDE SEQUENCE</scope>
    <source>
        <strain evidence="5">1370</strain>
    </source>
</reference>
<dbReference type="GO" id="GO:0009249">
    <property type="term" value="P:protein lipoylation"/>
    <property type="evidence" value="ECO:0007669"/>
    <property type="project" value="UniProtKB-ARBA"/>
</dbReference>
<dbReference type="SUPFAM" id="SSF55681">
    <property type="entry name" value="Class II aaRS and biotin synthetases"/>
    <property type="match status" value="1"/>
</dbReference>
<dbReference type="EMBL" id="DVOL01000045">
    <property type="protein sequence ID" value="HIV10763.1"/>
    <property type="molecule type" value="Genomic_DNA"/>
</dbReference>
<dbReference type="InterPro" id="IPR004143">
    <property type="entry name" value="BPL_LPL_catalytic"/>
</dbReference>
<dbReference type="PANTHER" id="PTHR12835">
    <property type="entry name" value="BIOTIN PROTEIN LIGASE"/>
    <property type="match status" value="1"/>
</dbReference>
<evidence type="ECO:0000256" key="3">
    <source>
        <dbReference type="ARBA" id="ARBA00024227"/>
    </source>
</evidence>
<gene>
    <name evidence="5" type="ORF">IAD28_03585</name>
</gene>
<name>A0A9D1NQL5_9FIRM</name>
<dbReference type="EC" id="6.3.4.15" evidence="3"/>
<dbReference type="InterPro" id="IPR003142">
    <property type="entry name" value="BPL_C"/>
</dbReference>
<dbReference type="InterPro" id="IPR004408">
    <property type="entry name" value="Biotin_CoA_COase_ligase"/>
</dbReference>
<dbReference type="PANTHER" id="PTHR12835:SF5">
    <property type="entry name" value="BIOTIN--PROTEIN LIGASE"/>
    <property type="match status" value="1"/>
</dbReference>
<dbReference type="NCBIfam" id="TIGR00121">
    <property type="entry name" value="birA_ligase"/>
    <property type="match status" value="1"/>
</dbReference>
<evidence type="ECO:0000256" key="2">
    <source>
        <dbReference type="ARBA" id="ARBA00023267"/>
    </source>
</evidence>
<dbReference type="Gene3D" id="3.30.930.10">
    <property type="entry name" value="Bira Bifunctional Protein, Domain 2"/>
    <property type="match status" value="1"/>
</dbReference>
<dbReference type="PROSITE" id="PS51733">
    <property type="entry name" value="BPL_LPL_CATALYTIC"/>
    <property type="match status" value="1"/>
</dbReference>
<dbReference type="Proteomes" id="UP000823960">
    <property type="component" value="Unassembled WGS sequence"/>
</dbReference>
<feature type="domain" description="BPL/LPL catalytic" evidence="4">
    <location>
        <begin position="1"/>
        <end position="196"/>
    </location>
</feature>
<dbReference type="Pfam" id="PF02237">
    <property type="entry name" value="BPL_C"/>
    <property type="match status" value="1"/>
</dbReference>
<evidence type="ECO:0000259" key="4">
    <source>
        <dbReference type="PROSITE" id="PS51733"/>
    </source>
</evidence>
<organism evidence="5 6">
    <name type="scientific">Candidatus Faeciplasma avium</name>
    <dbReference type="NCBI Taxonomy" id="2840798"/>
    <lineage>
        <taxon>Bacteria</taxon>
        <taxon>Bacillati</taxon>
        <taxon>Bacillota</taxon>
        <taxon>Clostridia</taxon>
        <taxon>Eubacteriales</taxon>
        <taxon>Oscillospiraceae</taxon>
        <taxon>Oscillospiraceae incertae sedis</taxon>
        <taxon>Candidatus Faeciplasma</taxon>
    </lineage>
</organism>
<dbReference type="Pfam" id="PF03099">
    <property type="entry name" value="BPL_LplA_LipB"/>
    <property type="match status" value="1"/>
</dbReference>
<evidence type="ECO:0000313" key="5">
    <source>
        <dbReference type="EMBL" id="HIV10763.1"/>
    </source>
</evidence>